<dbReference type="Gene3D" id="3.40.50.300">
    <property type="entry name" value="P-loop containing nucleotide triphosphate hydrolases"/>
    <property type="match status" value="1"/>
</dbReference>
<feature type="region of interest" description="Important for the catalytic mechanism of both phosphorylation and dephosphorylation" evidence="14">
    <location>
        <begin position="214"/>
        <end position="223"/>
    </location>
</feature>
<dbReference type="HAMAP" id="MF_01249">
    <property type="entry name" value="HPr_kinase"/>
    <property type="match status" value="1"/>
</dbReference>
<sequence>MTQDGAEMEFTKSITVAELLQVKRLNLELVCGKRYIHREITLGSVNRPGLALGGHLDNFRANSVQVFGRGEHAFCQKENKARLRANVSKMLSEGNVPCVIMTADLDPLPAIRKACLGADVPVLKTAMESAAFVAEFSRFLDEKLAPVTHVHGVMVDVSGIGVLIRGESGIGKSECALELIKRGHILVADDVVEIQKSRGRFLVGSCPTMLRHYMEVRGLGILDVPLLFGVGSTLDEAKIDMEVVLTSPSKQPLDRLGVEQKTTNILGVEIPSLGLPVTPGRNLAVLIEVASLNQQLKSQGIFSAKEFSQKILDKMKKGTGDKNGKQ</sequence>
<evidence type="ECO:0000256" key="13">
    <source>
        <dbReference type="ARBA" id="ARBA00047657"/>
    </source>
</evidence>
<evidence type="ECO:0000256" key="2">
    <source>
        <dbReference type="ARBA" id="ARBA00001946"/>
    </source>
</evidence>
<dbReference type="GO" id="GO:0000287">
    <property type="term" value="F:magnesium ion binding"/>
    <property type="evidence" value="ECO:0007669"/>
    <property type="project" value="UniProtKB-UniRule"/>
</dbReference>
<dbReference type="EC" id="2.7.11.-" evidence="14"/>
<dbReference type="GO" id="GO:0006109">
    <property type="term" value="P:regulation of carbohydrate metabolic process"/>
    <property type="evidence" value="ECO:0007669"/>
    <property type="project" value="UniProtKB-UniRule"/>
</dbReference>
<comment type="domain">
    <text evidence="14">The Walker A ATP-binding motif also binds Pi and PPi.</text>
</comment>
<evidence type="ECO:0000256" key="9">
    <source>
        <dbReference type="ARBA" id="ARBA00022777"/>
    </source>
</evidence>
<evidence type="ECO:0000256" key="4">
    <source>
        <dbReference type="ARBA" id="ARBA00011643"/>
    </source>
</evidence>
<dbReference type="PANTHER" id="PTHR30305">
    <property type="entry name" value="PROTEIN YJDM-RELATED"/>
    <property type="match status" value="1"/>
</dbReference>
<comment type="miscellaneous">
    <text evidence="14">Both phosphorylation and phosphorolysis are carried out by the same active site and suggest a common mechanism for both reactions.</text>
</comment>
<feature type="binding site" evidence="14">
    <location>
        <position position="215"/>
    </location>
    <ligand>
        <name>Mg(2+)</name>
        <dbReference type="ChEBI" id="CHEBI:18420"/>
    </ligand>
</feature>
<dbReference type="InterPro" id="IPR003755">
    <property type="entry name" value="HPr(Ser)_kin/Pase"/>
</dbReference>
<dbReference type="NCBIfam" id="TIGR00679">
    <property type="entry name" value="hpr-ser"/>
    <property type="match status" value="1"/>
</dbReference>
<feature type="active site" evidence="14">
    <location>
        <position position="255"/>
    </location>
</feature>
<evidence type="ECO:0000256" key="11">
    <source>
        <dbReference type="ARBA" id="ARBA00022842"/>
    </source>
</evidence>
<organism evidence="17 18">
    <name type="scientific">Candidatus Avelusimicrobium gallicola</name>
    <dbReference type="NCBI Taxonomy" id="2562704"/>
    <lineage>
        <taxon>Bacteria</taxon>
        <taxon>Pseudomonadati</taxon>
        <taxon>Elusimicrobiota</taxon>
        <taxon>Elusimicrobia</taxon>
        <taxon>Elusimicrobiales</taxon>
        <taxon>Elusimicrobiaceae</taxon>
        <taxon>Candidatus Avelusimicrobium</taxon>
    </lineage>
</organism>
<feature type="active site" evidence="14">
    <location>
        <position position="151"/>
    </location>
</feature>
<feature type="domain" description="HPr kinase/phosphorylase C-terminal" evidence="16">
    <location>
        <begin position="142"/>
        <end position="310"/>
    </location>
</feature>
<keyword evidence="7 14" id="KW-0479">Metal-binding</keyword>
<keyword evidence="10 14" id="KW-0067">ATP-binding</keyword>
<gene>
    <name evidence="14 17" type="primary">hprK</name>
    <name evidence="17" type="ORF">E7027_03170</name>
</gene>
<evidence type="ECO:0000256" key="5">
    <source>
        <dbReference type="ARBA" id="ARBA00022527"/>
    </source>
</evidence>
<keyword evidence="8 14" id="KW-0547">Nucleotide-binding</keyword>
<dbReference type="EMBL" id="SUVG01000003">
    <property type="protein sequence ID" value="MBE6421122.1"/>
    <property type="molecule type" value="Genomic_DNA"/>
</dbReference>
<comment type="catalytic activity">
    <reaction evidence="1 14">
        <text>[HPr protein]-L-serine + ATP = [HPr protein]-O-phospho-L-serine + ADP + H(+)</text>
        <dbReference type="Rhea" id="RHEA:46600"/>
        <dbReference type="Rhea" id="RHEA-COMP:11602"/>
        <dbReference type="Rhea" id="RHEA-COMP:11603"/>
        <dbReference type="ChEBI" id="CHEBI:15378"/>
        <dbReference type="ChEBI" id="CHEBI:29999"/>
        <dbReference type="ChEBI" id="CHEBI:30616"/>
        <dbReference type="ChEBI" id="CHEBI:83421"/>
        <dbReference type="ChEBI" id="CHEBI:456216"/>
    </reaction>
</comment>
<evidence type="ECO:0000256" key="8">
    <source>
        <dbReference type="ARBA" id="ARBA00022741"/>
    </source>
</evidence>
<dbReference type="CDD" id="cd01918">
    <property type="entry name" value="HprK_C"/>
    <property type="match status" value="1"/>
</dbReference>
<dbReference type="Proteomes" id="UP000725649">
    <property type="component" value="Unassembled WGS sequence"/>
</dbReference>
<feature type="domain" description="HPr(Ser) kinase/phosphorylase N-terminal" evidence="15">
    <location>
        <begin position="14"/>
        <end position="140"/>
    </location>
</feature>
<evidence type="ECO:0000256" key="1">
    <source>
        <dbReference type="ARBA" id="ARBA00001120"/>
    </source>
</evidence>
<evidence type="ECO:0000256" key="6">
    <source>
        <dbReference type="ARBA" id="ARBA00022679"/>
    </source>
</evidence>
<dbReference type="InterPro" id="IPR011104">
    <property type="entry name" value="Hpr_kin/Pase_C"/>
</dbReference>
<dbReference type="PANTHER" id="PTHR30305:SF1">
    <property type="entry name" value="HPR KINASE_PHOSPHORYLASE"/>
    <property type="match status" value="1"/>
</dbReference>
<evidence type="ECO:0000256" key="10">
    <source>
        <dbReference type="ARBA" id="ARBA00022840"/>
    </source>
</evidence>
<dbReference type="Gene3D" id="3.40.1390.20">
    <property type="entry name" value="HprK N-terminal domain-like"/>
    <property type="match status" value="1"/>
</dbReference>
<evidence type="ECO:0000256" key="7">
    <source>
        <dbReference type="ARBA" id="ARBA00022723"/>
    </source>
</evidence>
<evidence type="ECO:0000313" key="18">
    <source>
        <dbReference type="Proteomes" id="UP000725649"/>
    </source>
</evidence>
<feature type="binding site" evidence="14">
    <location>
        <position position="173"/>
    </location>
    <ligand>
        <name>Mg(2+)</name>
        <dbReference type="ChEBI" id="CHEBI:18420"/>
    </ligand>
</feature>
<accession>A0A928HII5</accession>
<dbReference type="GO" id="GO:0000155">
    <property type="term" value="F:phosphorelay sensor kinase activity"/>
    <property type="evidence" value="ECO:0007669"/>
    <property type="project" value="InterPro"/>
</dbReference>
<feature type="active site" description="Proton acceptor; for phosphorylation activity. Proton donor; for dephosphorylation activity" evidence="14">
    <location>
        <position position="190"/>
    </location>
</feature>
<dbReference type="FunFam" id="3.40.50.300:FF:000174">
    <property type="entry name" value="HPr kinase/phosphorylase"/>
    <property type="match status" value="1"/>
</dbReference>
<dbReference type="GO" id="GO:0005524">
    <property type="term" value="F:ATP binding"/>
    <property type="evidence" value="ECO:0007669"/>
    <property type="project" value="UniProtKB-UniRule"/>
</dbReference>
<comment type="catalytic activity">
    <reaction evidence="13 14">
        <text>[HPr protein]-O-phospho-L-serine + phosphate + H(+) = [HPr protein]-L-serine + diphosphate</text>
        <dbReference type="Rhea" id="RHEA:46604"/>
        <dbReference type="Rhea" id="RHEA-COMP:11602"/>
        <dbReference type="Rhea" id="RHEA-COMP:11603"/>
        <dbReference type="ChEBI" id="CHEBI:15378"/>
        <dbReference type="ChEBI" id="CHEBI:29999"/>
        <dbReference type="ChEBI" id="CHEBI:33019"/>
        <dbReference type="ChEBI" id="CHEBI:43474"/>
        <dbReference type="ChEBI" id="CHEBI:83421"/>
    </reaction>
</comment>
<evidence type="ECO:0000256" key="12">
    <source>
        <dbReference type="ARBA" id="ARBA00023268"/>
    </source>
</evidence>
<dbReference type="SUPFAM" id="SSF75138">
    <property type="entry name" value="HprK N-terminal domain-like"/>
    <property type="match status" value="1"/>
</dbReference>
<feature type="binding site" evidence="14">
    <location>
        <begin position="166"/>
        <end position="173"/>
    </location>
    <ligand>
        <name>ATP</name>
        <dbReference type="ChEBI" id="CHEBI:30616"/>
    </ligand>
</feature>
<keyword evidence="6 14" id="KW-0808">Transferase</keyword>
<comment type="subunit">
    <text evidence="4 14">Homohexamer.</text>
</comment>
<evidence type="ECO:0000256" key="14">
    <source>
        <dbReference type="HAMAP-Rule" id="MF_01249"/>
    </source>
</evidence>
<dbReference type="InterPro" id="IPR011126">
    <property type="entry name" value="Hpr_kin/Pase_Hpr_N"/>
</dbReference>
<comment type="similarity">
    <text evidence="3 14">Belongs to the HPrK/P family.</text>
</comment>
<dbReference type="EC" id="2.7.4.-" evidence="14"/>
<evidence type="ECO:0000256" key="3">
    <source>
        <dbReference type="ARBA" id="ARBA00006883"/>
    </source>
</evidence>
<comment type="function">
    <text evidence="14">Catalyzes the ATP- as well as the pyrophosphate-dependent phosphorylation of a specific serine residue in HPr, a phosphocarrier protein of the phosphoenolpyruvate-dependent sugar phosphotransferase system (PTS). HprK/P also catalyzes the pyrophosphate-producing, inorganic phosphate-dependent dephosphorylation (phosphorolysis) of seryl-phosphorylated HPr (P-Ser-HPr).</text>
</comment>
<dbReference type="GO" id="GO:0004712">
    <property type="term" value="F:protein serine/threonine/tyrosine kinase activity"/>
    <property type="evidence" value="ECO:0007669"/>
    <property type="project" value="UniProtKB-UniRule"/>
</dbReference>
<proteinExistence type="inferred from homology"/>
<dbReference type="AlphaFoldDB" id="A0A928HII5"/>
<reference evidence="17" key="1">
    <citation type="submission" date="2019-04" db="EMBL/GenBank/DDBJ databases">
        <title>Evolution of Biomass-Degrading Anaerobic Consortia Revealed by Metagenomics.</title>
        <authorList>
            <person name="Peng X."/>
        </authorList>
    </citation>
    <scope>NUCLEOTIDE SEQUENCE</scope>
    <source>
        <strain evidence="17">SIG66</strain>
    </source>
</reference>
<keyword evidence="11 14" id="KW-0460">Magnesium</keyword>
<keyword evidence="9 14" id="KW-0418">Kinase</keyword>
<name>A0A928HII5_9BACT</name>
<keyword evidence="5 14" id="KW-0723">Serine/threonine-protein kinase</keyword>
<dbReference type="GO" id="GO:0004674">
    <property type="term" value="F:protein serine/threonine kinase activity"/>
    <property type="evidence" value="ECO:0007669"/>
    <property type="project" value="UniProtKB-KW"/>
</dbReference>
<feature type="region of interest" description="Important for the catalytic mechanism of dephosphorylation" evidence="14">
    <location>
        <begin position="276"/>
        <end position="281"/>
    </location>
</feature>
<evidence type="ECO:0000313" key="17">
    <source>
        <dbReference type="EMBL" id="MBE6421122.1"/>
    </source>
</evidence>
<comment type="cofactor">
    <cofactor evidence="2 14">
        <name>Mg(2+)</name>
        <dbReference type="ChEBI" id="CHEBI:18420"/>
    </cofactor>
</comment>
<dbReference type="Pfam" id="PF07475">
    <property type="entry name" value="Hpr_kinase_C"/>
    <property type="match status" value="1"/>
</dbReference>
<dbReference type="SUPFAM" id="SSF53795">
    <property type="entry name" value="PEP carboxykinase-like"/>
    <property type="match status" value="1"/>
</dbReference>
<comment type="caution">
    <text evidence="17">The sequence shown here is derived from an EMBL/GenBank/DDBJ whole genome shotgun (WGS) entry which is preliminary data.</text>
</comment>
<protein>
    <recommendedName>
        <fullName evidence="14">HPr kinase/phosphorylase</fullName>
        <shortName evidence="14">HPrK/P</shortName>
        <ecNumber evidence="14">2.7.11.-</ecNumber>
        <ecNumber evidence="14">2.7.4.-</ecNumber>
    </recommendedName>
    <alternativeName>
        <fullName evidence="14">HPr(Ser) kinase/phosphorylase</fullName>
    </alternativeName>
</protein>
<feature type="active site" evidence="14">
    <location>
        <position position="172"/>
    </location>
</feature>
<evidence type="ECO:0000259" key="16">
    <source>
        <dbReference type="Pfam" id="PF07475"/>
    </source>
</evidence>
<dbReference type="Pfam" id="PF02603">
    <property type="entry name" value="Hpr_kinase_N"/>
    <property type="match status" value="1"/>
</dbReference>
<dbReference type="InterPro" id="IPR028979">
    <property type="entry name" value="Ser_kin/Pase_Hpr-like_N_sf"/>
</dbReference>
<dbReference type="InterPro" id="IPR027417">
    <property type="entry name" value="P-loop_NTPase"/>
</dbReference>
<evidence type="ECO:0000259" key="15">
    <source>
        <dbReference type="Pfam" id="PF02603"/>
    </source>
</evidence>
<keyword evidence="12 14" id="KW-0511">Multifunctional enzyme</keyword>